<reference evidence="2" key="2">
    <citation type="submission" date="2025-08" db="UniProtKB">
        <authorList>
            <consortium name="Ensembl"/>
        </authorList>
    </citation>
    <scope>IDENTIFICATION</scope>
</reference>
<dbReference type="PANTHER" id="PTHR11039:SF37">
    <property type="entry name" value="NEBULIN"/>
    <property type="match status" value="1"/>
</dbReference>
<dbReference type="Proteomes" id="UP000314982">
    <property type="component" value="Unassembled WGS sequence"/>
</dbReference>
<dbReference type="AlphaFoldDB" id="A0A4W5RSK0"/>
<keyword evidence="3" id="KW-1185">Reference proteome</keyword>
<evidence type="ECO:0000313" key="2">
    <source>
        <dbReference type="Ensembl" id="ENSHHUP00000087524.1"/>
    </source>
</evidence>
<reference evidence="2" key="3">
    <citation type="submission" date="2025-09" db="UniProtKB">
        <authorList>
            <consortium name="Ensembl"/>
        </authorList>
    </citation>
    <scope>IDENTIFICATION</scope>
</reference>
<dbReference type="InterPro" id="IPR055297">
    <property type="entry name" value="NEBU/NEBL"/>
</dbReference>
<dbReference type="GO" id="GO:0030018">
    <property type="term" value="C:Z disc"/>
    <property type="evidence" value="ECO:0007669"/>
    <property type="project" value="InterPro"/>
</dbReference>
<evidence type="ECO:0000313" key="3">
    <source>
        <dbReference type="Proteomes" id="UP000314982"/>
    </source>
</evidence>
<protein>
    <submittedName>
        <fullName evidence="2">Uncharacterized protein</fullName>
    </submittedName>
</protein>
<dbReference type="STRING" id="62062.ENSHHUP00000087524"/>
<name>A0A4W5RSK0_9TELE</name>
<evidence type="ECO:0000256" key="1">
    <source>
        <dbReference type="ARBA" id="ARBA00023203"/>
    </source>
</evidence>
<dbReference type="GeneTree" id="ENSGT00940000154533"/>
<sequence length="118" mass="13496">MELVYRLEPPFPDFSHRVNETSQDYTVLSHLLPLPFLSPPFCPQKQYKQKFEKEKGKSKYNNMSVPPDVQHAMDVAKNQSNFAYRQGAKAKLNYTSVAMRPDIMKATQASKLTSNVSV</sequence>
<keyword evidence="1" id="KW-0009">Actin-binding</keyword>
<organism evidence="2 3">
    <name type="scientific">Hucho hucho</name>
    <name type="common">huchen</name>
    <dbReference type="NCBI Taxonomy" id="62062"/>
    <lineage>
        <taxon>Eukaryota</taxon>
        <taxon>Metazoa</taxon>
        <taxon>Chordata</taxon>
        <taxon>Craniata</taxon>
        <taxon>Vertebrata</taxon>
        <taxon>Euteleostomi</taxon>
        <taxon>Actinopterygii</taxon>
        <taxon>Neopterygii</taxon>
        <taxon>Teleostei</taxon>
        <taxon>Protacanthopterygii</taxon>
        <taxon>Salmoniformes</taxon>
        <taxon>Salmonidae</taxon>
        <taxon>Salmoninae</taxon>
        <taxon>Hucho</taxon>
    </lineage>
</organism>
<reference evidence="3" key="1">
    <citation type="submission" date="2018-06" db="EMBL/GenBank/DDBJ databases">
        <title>Genome assembly of Danube salmon.</title>
        <authorList>
            <person name="Macqueen D.J."/>
            <person name="Gundappa M.K."/>
        </authorList>
    </citation>
    <scope>NUCLEOTIDE SEQUENCE [LARGE SCALE GENOMIC DNA]</scope>
</reference>
<dbReference type="PANTHER" id="PTHR11039">
    <property type="entry name" value="NEBULIN"/>
    <property type="match status" value="1"/>
</dbReference>
<dbReference type="GO" id="GO:0071691">
    <property type="term" value="P:cardiac muscle thin filament assembly"/>
    <property type="evidence" value="ECO:0007669"/>
    <property type="project" value="TreeGrafter"/>
</dbReference>
<proteinExistence type="predicted"/>
<dbReference type="Ensembl" id="ENSHHUT00000090259.1">
    <property type="protein sequence ID" value="ENSHHUP00000087524.1"/>
    <property type="gene ID" value="ENSHHUG00000050621.1"/>
</dbReference>
<accession>A0A4W5RSK0</accession>
<dbReference type="GO" id="GO:0051015">
    <property type="term" value="F:actin filament binding"/>
    <property type="evidence" value="ECO:0007669"/>
    <property type="project" value="InterPro"/>
</dbReference>